<dbReference type="AlphaFoldDB" id="A0A410MJ73"/>
<dbReference type="InterPro" id="IPR025354">
    <property type="entry name" value="DUF4258"/>
</dbReference>
<evidence type="ECO:0000313" key="2">
    <source>
        <dbReference type="Proteomes" id="UP000287756"/>
    </source>
</evidence>
<name>A0A410MJ73_9BACI</name>
<dbReference type="Proteomes" id="UP000287756">
    <property type="component" value="Plasmid pLDW-31"/>
</dbReference>
<reference evidence="1 2" key="1">
    <citation type="submission" date="2018-01" db="EMBL/GenBank/DDBJ databases">
        <title>The whole genome sequencing and assembly of Halobacillus litoralis ERB031 strain.</title>
        <authorList>
            <person name="Lee S.-J."/>
            <person name="Park M.-K."/>
            <person name="Kim J.-Y."/>
            <person name="Lee Y.-J."/>
            <person name="Yi H."/>
            <person name="Bahn Y.-S."/>
            <person name="Kim J.F."/>
            <person name="Lee D.-W."/>
        </authorList>
    </citation>
    <scope>NUCLEOTIDE SEQUENCE [LARGE SCALE GENOMIC DNA]</scope>
    <source>
        <strain evidence="1 2">ERB 031</strain>
        <plasmid evidence="2">pldw-31</plasmid>
    </source>
</reference>
<proteinExistence type="predicted"/>
<evidence type="ECO:0000313" key="1">
    <source>
        <dbReference type="EMBL" id="QAS54784.1"/>
    </source>
</evidence>
<accession>A0A410MJ73</accession>
<dbReference type="EMBL" id="CP026119">
    <property type="protein sequence ID" value="QAS54784.1"/>
    <property type="molecule type" value="Genomic_DNA"/>
</dbReference>
<gene>
    <name evidence="1" type="ORF">HLI_21250</name>
</gene>
<protein>
    <recommendedName>
        <fullName evidence="3">DUF4258 domain-containing protein</fullName>
    </recommendedName>
</protein>
<keyword evidence="1" id="KW-0614">Plasmid</keyword>
<evidence type="ECO:0008006" key="3">
    <source>
        <dbReference type="Google" id="ProtNLM"/>
    </source>
</evidence>
<organism evidence="1 2">
    <name type="scientific">Halobacillus litoralis</name>
    <dbReference type="NCBI Taxonomy" id="45668"/>
    <lineage>
        <taxon>Bacteria</taxon>
        <taxon>Bacillati</taxon>
        <taxon>Bacillota</taxon>
        <taxon>Bacilli</taxon>
        <taxon>Bacillales</taxon>
        <taxon>Bacillaceae</taxon>
        <taxon>Halobacillus</taxon>
    </lineage>
</organism>
<dbReference type="KEGG" id="hli:HLI_21250"/>
<sequence>MTQYVCFSIVLGTAFLCSKTEVRKVNGKKLNEIKKVLMSEKGYIRIGSHTKERLRVRGYTKGDIVSCIMKGRLCEVQYGYNHTIGQNVFSYVVEGKDSSHNPIVVVLSEEGQSQFLVVTVMPPTDRNRFFDCIG</sequence>
<dbReference type="Pfam" id="PF14076">
    <property type="entry name" value="DUF4258"/>
    <property type="match status" value="1"/>
</dbReference>
<geneLocation type="plasmid" evidence="2">
    <name>pldw-31</name>
</geneLocation>
<dbReference type="OrthoDB" id="964236at2"/>